<reference evidence="2" key="1">
    <citation type="submission" date="2016-01" db="EMBL/GenBank/DDBJ databases">
        <authorList>
            <person name="Peeters Charlotte."/>
        </authorList>
    </citation>
    <scope>NUCLEOTIDE SEQUENCE [LARGE SCALE GENOMIC DNA]</scope>
</reference>
<dbReference type="Proteomes" id="UP000054624">
    <property type="component" value="Unassembled WGS sequence"/>
</dbReference>
<name>A0A158APS0_9BURK</name>
<proteinExistence type="predicted"/>
<sequence>MDRVRSSLLGARLHRTHEFVGGQRKKPRVRRGMKERARPLALRAPRHSLQRESIAAVFEVFDAKEANVDPARVRVPRELVAVR</sequence>
<accession>A0A158APS0</accession>
<keyword evidence="2" id="KW-1185">Reference proteome</keyword>
<dbReference type="AlphaFoldDB" id="A0A158APS0"/>
<dbReference type="EMBL" id="FCOI02000007">
    <property type="protein sequence ID" value="SAK59743.1"/>
    <property type="molecule type" value="Genomic_DNA"/>
</dbReference>
<gene>
    <name evidence="1" type="ORF">AWB76_02805</name>
</gene>
<protein>
    <submittedName>
        <fullName evidence="1">Uncharacterized protein</fullName>
    </submittedName>
</protein>
<evidence type="ECO:0000313" key="1">
    <source>
        <dbReference type="EMBL" id="SAK59743.1"/>
    </source>
</evidence>
<organism evidence="1 2">
    <name type="scientific">Caballeronia temeraria</name>
    <dbReference type="NCBI Taxonomy" id="1777137"/>
    <lineage>
        <taxon>Bacteria</taxon>
        <taxon>Pseudomonadati</taxon>
        <taxon>Pseudomonadota</taxon>
        <taxon>Betaproteobacteria</taxon>
        <taxon>Burkholderiales</taxon>
        <taxon>Burkholderiaceae</taxon>
        <taxon>Caballeronia</taxon>
    </lineage>
</organism>
<evidence type="ECO:0000313" key="2">
    <source>
        <dbReference type="Proteomes" id="UP000054624"/>
    </source>
</evidence>